<protein>
    <submittedName>
        <fullName evidence="1">Uncharacterized protein</fullName>
    </submittedName>
</protein>
<dbReference type="Proteomes" id="UP000033999">
    <property type="component" value="Unassembled WGS sequence"/>
</dbReference>
<evidence type="ECO:0000313" key="1">
    <source>
        <dbReference type="EMBL" id="KKU06951.1"/>
    </source>
</evidence>
<dbReference type="EMBL" id="LCKX01000018">
    <property type="protein sequence ID" value="KKU06951.1"/>
    <property type="molecule type" value="Genomic_DNA"/>
</dbReference>
<accession>A0A0G1MF46</accession>
<dbReference type="AlphaFoldDB" id="A0A0G1MF46"/>
<comment type="caution">
    <text evidence="1">The sequence shown here is derived from an EMBL/GenBank/DDBJ whole genome shotgun (WGS) entry which is preliminary data.</text>
</comment>
<name>A0A0G1MF46_9BACT</name>
<gene>
    <name evidence="1" type="ORF">UX10_C0018G0022</name>
</gene>
<reference evidence="1 2" key="1">
    <citation type="journal article" date="2015" name="Nature">
        <title>rRNA introns, odd ribosomes, and small enigmatic genomes across a large radiation of phyla.</title>
        <authorList>
            <person name="Brown C.T."/>
            <person name="Hug L.A."/>
            <person name="Thomas B.C."/>
            <person name="Sharon I."/>
            <person name="Castelle C.J."/>
            <person name="Singh A."/>
            <person name="Wilkins M.J."/>
            <person name="Williams K.H."/>
            <person name="Banfield J.F."/>
        </authorList>
    </citation>
    <scope>NUCLEOTIDE SEQUENCE [LARGE SCALE GENOMIC DNA]</scope>
</reference>
<evidence type="ECO:0000313" key="2">
    <source>
        <dbReference type="Proteomes" id="UP000033999"/>
    </source>
</evidence>
<organism evidence="1 2">
    <name type="scientific">Candidatus Magasanikbacteria bacterium GW2011_GWA2_45_39</name>
    <dbReference type="NCBI Taxonomy" id="1619041"/>
    <lineage>
        <taxon>Bacteria</taxon>
        <taxon>Candidatus Magasanikiibacteriota</taxon>
    </lineage>
</organism>
<proteinExistence type="predicted"/>
<sequence>MVDDFRAAFDKLGEGELKKTLTNLISALNKAKSKDDISTILEKKAHATDSRTSLLTPQARTASLLLELVRRDNKKIIDLLTSVSKGTKPSV</sequence>